<evidence type="ECO:0000313" key="2">
    <source>
        <dbReference type="Proteomes" id="UP000825701"/>
    </source>
</evidence>
<proteinExistence type="predicted"/>
<dbReference type="RefSeq" id="WP_261402864.1">
    <property type="nucleotide sequence ID" value="NZ_CP081869.1"/>
</dbReference>
<evidence type="ECO:0000313" key="1">
    <source>
        <dbReference type="EMBL" id="QZN99758.1"/>
    </source>
</evidence>
<reference evidence="1" key="1">
    <citation type="submission" date="2021-08" db="EMBL/GenBank/DDBJ databases">
        <authorList>
            <person name="Zhang H."/>
            <person name="Xu M."/>
            <person name="Yu Z."/>
            <person name="Yang L."/>
            <person name="Cai Y."/>
        </authorList>
    </citation>
    <scope>NUCLEOTIDE SEQUENCE</scope>
    <source>
        <strain evidence="1">CHL1</strain>
    </source>
</reference>
<dbReference type="KEGG" id="cmet:K6K41_24340"/>
<dbReference type="AlphaFoldDB" id="A0A9E6R827"/>
<protein>
    <submittedName>
        <fullName evidence="1">Uncharacterized protein</fullName>
    </submittedName>
</protein>
<sequence>MIREHRDTLDRFFAEQRSMDSVGAILDPTLFNSSERRATEQILTPIYRAAQTFLETYDRQSASARQALAKVGDRPEVR</sequence>
<dbReference type="EMBL" id="CP081869">
    <property type="protein sequence ID" value="QZN99758.1"/>
    <property type="molecule type" value="Genomic_DNA"/>
</dbReference>
<organism evidence="1 2">
    <name type="scientific">Chenggangzhangella methanolivorans</name>
    <dbReference type="NCBI Taxonomy" id="1437009"/>
    <lineage>
        <taxon>Bacteria</taxon>
        <taxon>Pseudomonadati</taxon>
        <taxon>Pseudomonadota</taxon>
        <taxon>Alphaproteobacteria</taxon>
        <taxon>Hyphomicrobiales</taxon>
        <taxon>Methylopilaceae</taxon>
        <taxon>Chenggangzhangella</taxon>
    </lineage>
</organism>
<keyword evidence="2" id="KW-1185">Reference proteome</keyword>
<accession>A0A9E6R827</accession>
<name>A0A9E6R827_9HYPH</name>
<dbReference type="Proteomes" id="UP000825701">
    <property type="component" value="Chromosome"/>
</dbReference>
<gene>
    <name evidence="1" type="ORF">K6K41_24340</name>
</gene>